<evidence type="ECO:0000256" key="1">
    <source>
        <dbReference type="ARBA" id="ARBA00004167"/>
    </source>
</evidence>
<dbReference type="RefSeq" id="WP_007022439.1">
    <property type="nucleotide sequence ID" value="NZ_CH724127.1"/>
</dbReference>
<gene>
    <name evidence="10" type="ORF">MED92_02101</name>
</gene>
<dbReference type="InterPro" id="IPR016476">
    <property type="entry name" value="SH3_dom_pro"/>
</dbReference>
<evidence type="ECO:0000256" key="5">
    <source>
        <dbReference type="ARBA" id="ARBA00023136"/>
    </source>
</evidence>
<evidence type="ECO:0000256" key="4">
    <source>
        <dbReference type="ARBA" id="ARBA00022989"/>
    </source>
</evidence>
<dbReference type="Gene3D" id="2.30.30.40">
    <property type="entry name" value="SH3 Domains"/>
    <property type="match status" value="1"/>
</dbReference>
<sequence>MKKLALISLLLFSVSAQAQKGHIADDAMVYVHNGPSNSYRIITRIKSGTPVTILKRDASSKYVQIKMPKGRIGWVEPTAVDPGDSISVRLPKLQSDLEQSQTMVKEQAEKIVELQQESKNLKNTNESLNSEVQQLKAKIKDLNFQIESSDESNLMRWFTHGGLVALGGVFLGLILPYFPKRRKRKDEWF</sequence>
<dbReference type="EMBL" id="AAOW01000012">
    <property type="protein sequence ID" value="EAR60953.1"/>
    <property type="molecule type" value="Genomic_DNA"/>
</dbReference>
<dbReference type="OrthoDB" id="9790951at2"/>
<feature type="transmembrane region" description="Helical" evidence="7">
    <location>
        <begin position="157"/>
        <end position="178"/>
    </location>
</feature>
<dbReference type="GO" id="GO:0016020">
    <property type="term" value="C:membrane"/>
    <property type="evidence" value="ECO:0007669"/>
    <property type="project" value="UniProtKB-SubCell"/>
</dbReference>
<keyword evidence="3 8" id="KW-0732">Signal</keyword>
<dbReference type="Proteomes" id="UP000002171">
    <property type="component" value="Unassembled WGS sequence"/>
</dbReference>
<dbReference type="NCBIfam" id="TIGR04211">
    <property type="entry name" value="SH3_and_anchor"/>
    <property type="match status" value="1"/>
</dbReference>
<evidence type="ECO:0000313" key="10">
    <source>
        <dbReference type="EMBL" id="EAR60953.1"/>
    </source>
</evidence>
<evidence type="ECO:0000259" key="9">
    <source>
        <dbReference type="PROSITE" id="PS51781"/>
    </source>
</evidence>
<accession>A0A7U8C3W5</accession>
<dbReference type="PROSITE" id="PS51781">
    <property type="entry name" value="SH3B"/>
    <property type="match status" value="1"/>
</dbReference>
<protein>
    <recommendedName>
        <fullName evidence="9">SH3b domain-containing protein</fullName>
    </recommendedName>
</protein>
<name>A0A7U8C3W5_NEPCE</name>
<evidence type="ECO:0000313" key="11">
    <source>
        <dbReference type="Proteomes" id="UP000002171"/>
    </source>
</evidence>
<feature type="chain" id="PRO_5030891350" description="SH3b domain-containing protein" evidence="8">
    <location>
        <begin position="19"/>
        <end position="189"/>
    </location>
</feature>
<feature type="coiled-coil region" evidence="6">
    <location>
        <begin position="97"/>
        <end position="152"/>
    </location>
</feature>
<keyword evidence="5 7" id="KW-0472">Membrane</keyword>
<organism evidence="10 11">
    <name type="scientific">Neptuniibacter caesariensis</name>
    <dbReference type="NCBI Taxonomy" id="207954"/>
    <lineage>
        <taxon>Bacteria</taxon>
        <taxon>Pseudomonadati</taxon>
        <taxon>Pseudomonadota</taxon>
        <taxon>Gammaproteobacteria</taxon>
        <taxon>Oceanospirillales</taxon>
        <taxon>Oceanospirillaceae</taxon>
        <taxon>Neptuniibacter</taxon>
    </lineage>
</organism>
<feature type="signal peptide" evidence="8">
    <location>
        <begin position="1"/>
        <end position="18"/>
    </location>
</feature>
<comment type="caution">
    <text evidence="10">The sequence shown here is derived from an EMBL/GenBank/DDBJ whole genome shotgun (WGS) entry which is preliminary data.</text>
</comment>
<keyword evidence="6" id="KW-0175">Coiled coil</keyword>
<evidence type="ECO:0000256" key="3">
    <source>
        <dbReference type="ARBA" id="ARBA00022729"/>
    </source>
</evidence>
<evidence type="ECO:0000256" key="8">
    <source>
        <dbReference type="SAM" id="SignalP"/>
    </source>
</evidence>
<dbReference type="PIRSF" id="PIRSF006158">
    <property type="entry name" value="UCP006158_SH3"/>
    <property type="match status" value="1"/>
</dbReference>
<reference evidence="10 11" key="1">
    <citation type="submission" date="2006-02" db="EMBL/GenBank/DDBJ databases">
        <authorList>
            <person name="Pinhassi J."/>
            <person name="Pedros-Alio C."/>
            <person name="Ferriera S."/>
            <person name="Johnson J."/>
            <person name="Kravitz S."/>
            <person name="Halpern A."/>
            <person name="Remington K."/>
            <person name="Beeson K."/>
            <person name="Tran B."/>
            <person name="Rogers Y.-H."/>
            <person name="Friedman R."/>
            <person name="Venter J.C."/>
        </authorList>
    </citation>
    <scope>NUCLEOTIDE SEQUENCE [LARGE SCALE GENOMIC DNA]</scope>
    <source>
        <strain evidence="10 11">MED92</strain>
    </source>
</reference>
<evidence type="ECO:0000256" key="7">
    <source>
        <dbReference type="SAM" id="Phobius"/>
    </source>
</evidence>
<keyword evidence="11" id="KW-1185">Reference proteome</keyword>
<comment type="subcellular location">
    <subcellularLocation>
        <location evidence="1">Membrane</location>
        <topology evidence="1">Single-pass membrane protein</topology>
    </subcellularLocation>
</comment>
<keyword evidence="4 7" id="KW-1133">Transmembrane helix</keyword>
<dbReference type="InterPro" id="IPR003646">
    <property type="entry name" value="SH3-like_bac-type"/>
</dbReference>
<dbReference type="AlphaFoldDB" id="A0A7U8C3W5"/>
<proteinExistence type="predicted"/>
<dbReference type="Pfam" id="PF08239">
    <property type="entry name" value="SH3_3"/>
    <property type="match status" value="1"/>
</dbReference>
<feature type="domain" description="SH3b" evidence="9">
    <location>
        <begin position="18"/>
        <end position="84"/>
    </location>
</feature>
<evidence type="ECO:0000256" key="6">
    <source>
        <dbReference type="SAM" id="Coils"/>
    </source>
</evidence>
<evidence type="ECO:0000256" key="2">
    <source>
        <dbReference type="ARBA" id="ARBA00022692"/>
    </source>
</evidence>
<dbReference type="SMART" id="SM00287">
    <property type="entry name" value="SH3b"/>
    <property type="match status" value="1"/>
</dbReference>
<keyword evidence="2 7" id="KW-0812">Transmembrane</keyword>